<dbReference type="AlphaFoldDB" id="A0A7C2GVZ6"/>
<protein>
    <recommendedName>
        <fullName evidence="4 6">dTDP-4-dehydrorhamnose reductase</fullName>
        <ecNumber evidence="3 6">1.1.1.133</ecNumber>
    </recommendedName>
</protein>
<evidence type="ECO:0000256" key="5">
    <source>
        <dbReference type="ARBA" id="ARBA00048200"/>
    </source>
</evidence>
<dbReference type="Gene3D" id="3.90.25.10">
    <property type="entry name" value="UDP-galactose 4-epimerase, domain 1"/>
    <property type="match status" value="1"/>
</dbReference>
<dbReference type="UniPathway" id="UPA00124"/>
<dbReference type="Pfam" id="PF04321">
    <property type="entry name" value="RmlD_sub_bind"/>
    <property type="match status" value="1"/>
</dbReference>
<dbReference type="InterPro" id="IPR005913">
    <property type="entry name" value="dTDP_dehydrorham_reduct"/>
</dbReference>
<sequence>MKKRILITGAKGFLGQYFVKEFEDEEVIPITHQDINLEDKNAIEKITSLKPDLVIHPAAIRSPDICEEDPEKAWKVNAVGTKHVAIACSLLDIPLIYISTDYVFSGGKDTPYTEFDPPNPINLYGKTKLYGEIFTKEFCKKHFIIRTSYVFGEYGNNALTQIYNSLKEGKEIKLSNYHFASCTYAKDLVRKVKELSFTNLYGTYHIVNKGIITRYDFACKVAEIAGFSKEKVIPLNPETFKAPAKRPLYSVLRNYMLEIYNMDDLPYYEESLRKAIENLKTLEIF</sequence>
<comment type="similarity">
    <text evidence="2 6">Belongs to the dTDP-4-dehydrorhamnose reductase family.</text>
</comment>
<evidence type="ECO:0000259" key="7">
    <source>
        <dbReference type="Pfam" id="PF04321"/>
    </source>
</evidence>
<dbReference type="GO" id="GO:0019305">
    <property type="term" value="P:dTDP-rhamnose biosynthetic process"/>
    <property type="evidence" value="ECO:0007669"/>
    <property type="project" value="UniProtKB-UniPathway"/>
</dbReference>
<evidence type="ECO:0000256" key="2">
    <source>
        <dbReference type="ARBA" id="ARBA00010944"/>
    </source>
</evidence>
<evidence type="ECO:0000256" key="1">
    <source>
        <dbReference type="ARBA" id="ARBA00004781"/>
    </source>
</evidence>
<dbReference type="EMBL" id="DTDV01000006">
    <property type="protein sequence ID" value="HGK23190.1"/>
    <property type="molecule type" value="Genomic_DNA"/>
</dbReference>
<evidence type="ECO:0000256" key="6">
    <source>
        <dbReference type="RuleBase" id="RU364082"/>
    </source>
</evidence>
<comment type="caution">
    <text evidence="8">The sequence shown here is derived from an EMBL/GenBank/DDBJ whole genome shotgun (WGS) entry which is preliminary data.</text>
</comment>
<dbReference type="PANTHER" id="PTHR10491:SF4">
    <property type="entry name" value="METHIONINE ADENOSYLTRANSFERASE 2 SUBUNIT BETA"/>
    <property type="match status" value="1"/>
</dbReference>
<comment type="function">
    <text evidence="6">Catalyzes the reduction of dTDP-6-deoxy-L-lyxo-4-hexulose to yield dTDP-L-rhamnose.</text>
</comment>
<dbReference type="NCBIfam" id="TIGR01214">
    <property type="entry name" value="rmlD"/>
    <property type="match status" value="1"/>
</dbReference>
<evidence type="ECO:0000313" key="8">
    <source>
        <dbReference type="EMBL" id="HGK23190.1"/>
    </source>
</evidence>
<reference evidence="8" key="1">
    <citation type="journal article" date="2020" name="mSystems">
        <title>Genome- and Community-Level Interaction Insights into Carbon Utilization and Element Cycling Functions of Hydrothermarchaeota in Hydrothermal Sediment.</title>
        <authorList>
            <person name="Zhou Z."/>
            <person name="Liu Y."/>
            <person name="Xu W."/>
            <person name="Pan J."/>
            <person name="Luo Z.H."/>
            <person name="Li M."/>
        </authorList>
    </citation>
    <scope>NUCLEOTIDE SEQUENCE [LARGE SCALE GENOMIC DNA]</scope>
    <source>
        <strain evidence="8">SpSt-70</strain>
    </source>
</reference>
<dbReference type="InterPro" id="IPR029903">
    <property type="entry name" value="RmlD-like-bd"/>
</dbReference>
<feature type="domain" description="RmlD-like substrate binding" evidence="7">
    <location>
        <begin position="4"/>
        <end position="279"/>
    </location>
</feature>
<keyword evidence="6" id="KW-0521">NADP</keyword>
<name>A0A7C2GVZ6_DICTH</name>
<proteinExistence type="inferred from homology"/>
<gene>
    <name evidence="8" type="primary">rfbD</name>
    <name evidence="8" type="ORF">ENU78_01890</name>
</gene>
<dbReference type="CDD" id="cd05254">
    <property type="entry name" value="dTDP_HR_like_SDR_e"/>
    <property type="match status" value="1"/>
</dbReference>
<dbReference type="Gene3D" id="3.40.50.720">
    <property type="entry name" value="NAD(P)-binding Rossmann-like Domain"/>
    <property type="match status" value="1"/>
</dbReference>
<keyword evidence="6 8" id="KW-0560">Oxidoreductase</keyword>
<accession>A0A7C2GVZ6</accession>
<dbReference type="PANTHER" id="PTHR10491">
    <property type="entry name" value="DTDP-4-DEHYDRORHAMNOSE REDUCTASE"/>
    <property type="match status" value="1"/>
</dbReference>
<comment type="pathway">
    <text evidence="1 6">Carbohydrate biosynthesis; dTDP-L-rhamnose biosynthesis.</text>
</comment>
<evidence type="ECO:0000256" key="4">
    <source>
        <dbReference type="ARBA" id="ARBA00017099"/>
    </source>
</evidence>
<dbReference type="SUPFAM" id="SSF51735">
    <property type="entry name" value="NAD(P)-binding Rossmann-fold domains"/>
    <property type="match status" value="1"/>
</dbReference>
<organism evidence="8">
    <name type="scientific">Dictyoglomus thermophilum</name>
    <dbReference type="NCBI Taxonomy" id="14"/>
    <lineage>
        <taxon>Bacteria</taxon>
        <taxon>Pseudomonadati</taxon>
        <taxon>Dictyoglomota</taxon>
        <taxon>Dictyoglomia</taxon>
        <taxon>Dictyoglomales</taxon>
        <taxon>Dictyoglomaceae</taxon>
        <taxon>Dictyoglomus</taxon>
    </lineage>
</organism>
<dbReference type="GO" id="GO:0008831">
    <property type="term" value="F:dTDP-4-dehydrorhamnose reductase activity"/>
    <property type="evidence" value="ECO:0007669"/>
    <property type="project" value="UniProtKB-EC"/>
</dbReference>
<dbReference type="InterPro" id="IPR036291">
    <property type="entry name" value="NAD(P)-bd_dom_sf"/>
</dbReference>
<dbReference type="GO" id="GO:0005829">
    <property type="term" value="C:cytosol"/>
    <property type="evidence" value="ECO:0007669"/>
    <property type="project" value="TreeGrafter"/>
</dbReference>
<comment type="catalytic activity">
    <reaction evidence="5">
        <text>dTDP-beta-L-rhamnose + NADP(+) = dTDP-4-dehydro-beta-L-rhamnose + NADPH + H(+)</text>
        <dbReference type="Rhea" id="RHEA:21796"/>
        <dbReference type="ChEBI" id="CHEBI:15378"/>
        <dbReference type="ChEBI" id="CHEBI:57510"/>
        <dbReference type="ChEBI" id="CHEBI:57783"/>
        <dbReference type="ChEBI" id="CHEBI:58349"/>
        <dbReference type="ChEBI" id="CHEBI:62830"/>
        <dbReference type="EC" id="1.1.1.133"/>
    </reaction>
</comment>
<evidence type="ECO:0000256" key="3">
    <source>
        <dbReference type="ARBA" id="ARBA00012929"/>
    </source>
</evidence>
<dbReference type="EC" id="1.1.1.133" evidence="3 6"/>